<dbReference type="Proteomes" id="UP001530400">
    <property type="component" value="Unassembled WGS sequence"/>
</dbReference>
<dbReference type="Pfam" id="PF00226">
    <property type="entry name" value="DnaJ"/>
    <property type="match status" value="1"/>
</dbReference>
<organism evidence="3 4">
    <name type="scientific">Cyclotella atomus</name>
    <dbReference type="NCBI Taxonomy" id="382360"/>
    <lineage>
        <taxon>Eukaryota</taxon>
        <taxon>Sar</taxon>
        <taxon>Stramenopiles</taxon>
        <taxon>Ochrophyta</taxon>
        <taxon>Bacillariophyta</taxon>
        <taxon>Coscinodiscophyceae</taxon>
        <taxon>Thalassiosirophycidae</taxon>
        <taxon>Stephanodiscales</taxon>
        <taxon>Stephanodiscaceae</taxon>
        <taxon>Cyclotella</taxon>
    </lineage>
</organism>
<proteinExistence type="predicted"/>
<sequence length="638" mass="71680">MLWPEQDEEEFLSSKLHESNKRTKAEFDGSSAIHDRLRLFHHQDDNASPSKPSTSYMSPANYLALMLRYLQNQVSSLSSYLYSNDSASTSYSAYSLFRQTQYQNMLAEPKDAWEGLLSAFSALKTGYMGGMHHLVEGVYEFGCSSISACTALLPSKSRNEYAPLSSFLLEFGAGLTKGVDNAKDGLLLFAAGAVLGTRNLIVGIARTPEAMRSSRLGMLYYPTGKKELDSSNPYSEQQKRVAVWDYYSLDYEDKEIQKEEGRLKIDTDATKAYNKPELLRKRRRSVQVKDSKFYDILGVSTNANAKEIRTAYRREALRRHPDKQQSTSDVDESSQSTTIEDFLDLTEAYRILSNDASRDAYDEYGICYQNHPMDSFQAEAAQDLISELFGADAVKNYVGEVQIASIVNEVFGFATTDDTTSTAESTEMMDLRQRRRVVDIAKYLRGKVNGFVRDEITLQEFTSQCRKEAEFILRDGGDSDFVALIGRTMSQEADRRLGHMLPFVKRVSSDFAHVVSSKVASARVYGPIYFRVALEGMVSGSYYDKNDTDDGDCTSDSRSNRHSVDQDAVLELLWQYISTDTIHILREACGKVFADQGVSDGGSLAFVKTNQSILKFQRAEAIKILGREFVTAAERARK</sequence>
<dbReference type="PANTHER" id="PTHR44094:SF8">
    <property type="entry name" value="DNAJ HEAT SHOCK N-TERMINAL DOMAIN-CONTAINING PROTEIN-RELATED"/>
    <property type="match status" value="1"/>
</dbReference>
<accession>A0ABD3Q5N3</accession>
<protein>
    <recommendedName>
        <fullName evidence="2">J domain-containing protein</fullName>
    </recommendedName>
</protein>
<dbReference type="Gene3D" id="1.10.287.110">
    <property type="entry name" value="DnaJ domain"/>
    <property type="match status" value="1"/>
</dbReference>
<feature type="compositionally biased region" description="Polar residues" evidence="1">
    <location>
        <begin position="324"/>
        <end position="336"/>
    </location>
</feature>
<dbReference type="InterPro" id="IPR001623">
    <property type="entry name" value="DnaJ_domain"/>
</dbReference>
<dbReference type="PROSITE" id="PS50076">
    <property type="entry name" value="DNAJ_2"/>
    <property type="match status" value="1"/>
</dbReference>
<dbReference type="SUPFAM" id="SSF46565">
    <property type="entry name" value="Chaperone J-domain"/>
    <property type="match status" value="1"/>
</dbReference>
<keyword evidence="4" id="KW-1185">Reference proteome</keyword>
<feature type="region of interest" description="Disordered" evidence="1">
    <location>
        <begin position="1"/>
        <end position="25"/>
    </location>
</feature>
<dbReference type="Pfam" id="PF14308">
    <property type="entry name" value="DnaJ-X"/>
    <property type="match status" value="1"/>
</dbReference>
<comment type="caution">
    <text evidence="3">The sequence shown here is derived from an EMBL/GenBank/DDBJ whole genome shotgun (WGS) entry which is preliminary data.</text>
</comment>
<dbReference type="SMART" id="SM00271">
    <property type="entry name" value="DnaJ"/>
    <property type="match status" value="1"/>
</dbReference>
<dbReference type="PANTHER" id="PTHR44094">
    <property type="entry name" value="DNAJ HEAT SHOCK N-TERMINAL DOMAIN-CONTAINING PROTEIN"/>
    <property type="match status" value="1"/>
</dbReference>
<dbReference type="InterPro" id="IPR052423">
    <property type="entry name" value="EMIR"/>
</dbReference>
<feature type="compositionally biased region" description="Basic and acidic residues" evidence="1">
    <location>
        <begin position="15"/>
        <end position="25"/>
    </location>
</feature>
<evidence type="ECO:0000259" key="2">
    <source>
        <dbReference type="PROSITE" id="PS50076"/>
    </source>
</evidence>
<evidence type="ECO:0000256" key="1">
    <source>
        <dbReference type="SAM" id="MobiDB-lite"/>
    </source>
</evidence>
<dbReference type="InterPro" id="IPR036869">
    <property type="entry name" value="J_dom_sf"/>
</dbReference>
<dbReference type="PRINTS" id="PR00625">
    <property type="entry name" value="JDOMAIN"/>
</dbReference>
<feature type="compositionally biased region" description="Acidic residues" evidence="1">
    <location>
        <begin position="1"/>
        <end position="11"/>
    </location>
</feature>
<evidence type="ECO:0000313" key="4">
    <source>
        <dbReference type="Proteomes" id="UP001530400"/>
    </source>
</evidence>
<name>A0ABD3Q5N3_9STRA</name>
<dbReference type="InterPro" id="IPR026894">
    <property type="entry name" value="DnaJ_X"/>
</dbReference>
<evidence type="ECO:0000313" key="3">
    <source>
        <dbReference type="EMBL" id="KAL3795590.1"/>
    </source>
</evidence>
<feature type="region of interest" description="Disordered" evidence="1">
    <location>
        <begin position="316"/>
        <end position="336"/>
    </location>
</feature>
<dbReference type="CDD" id="cd06257">
    <property type="entry name" value="DnaJ"/>
    <property type="match status" value="1"/>
</dbReference>
<feature type="domain" description="J" evidence="2">
    <location>
        <begin position="292"/>
        <end position="365"/>
    </location>
</feature>
<dbReference type="EMBL" id="JALLPJ020000313">
    <property type="protein sequence ID" value="KAL3795590.1"/>
    <property type="molecule type" value="Genomic_DNA"/>
</dbReference>
<gene>
    <name evidence="3" type="ORF">ACHAWO_001585</name>
</gene>
<dbReference type="AlphaFoldDB" id="A0ABD3Q5N3"/>
<reference evidence="3 4" key="1">
    <citation type="submission" date="2024-10" db="EMBL/GenBank/DDBJ databases">
        <title>Updated reference genomes for cyclostephanoid diatoms.</title>
        <authorList>
            <person name="Roberts W.R."/>
            <person name="Alverson A.J."/>
        </authorList>
    </citation>
    <scope>NUCLEOTIDE SEQUENCE [LARGE SCALE GENOMIC DNA]</scope>
    <source>
        <strain evidence="3 4">AJA010-31</strain>
    </source>
</reference>